<organism evidence="2 3">
    <name type="scientific">Candidatus Nealsonbacteria bacterium RBG_13_42_11</name>
    <dbReference type="NCBI Taxonomy" id="1801663"/>
    <lineage>
        <taxon>Bacteria</taxon>
        <taxon>Candidatus Nealsoniibacteriota</taxon>
    </lineage>
</organism>
<dbReference type="EMBL" id="MHLY01000006">
    <property type="protein sequence ID" value="OGZ18853.1"/>
    <property type="molecule type" value="Genomic_DNA"/>
</dbReference>
<dbReference type="InterPro" id="IPR027434">
    <property type="entry name" value="Homing_endonucl"/>
</dbReference>
<evidence type="ECO:0000313" key="2">
    <source>
        <dbReference type="EMBL" id="OGZ18853.1"/>
    </source>
</evidence>
<dbReference type="Pfam" id="PF03161">
    <property type="entry name" value="LAGLIDADG_2"/>
    <property type="match status" value="1"/>
</dbReference>
<comment type="caution">
    <text evidence="2">The sequence shown here is derived from an EMBL/GenBank/DDBJ whole genome shotgun (WGS) entry which is preliminary data.</text>
</comment>
<dbReference type="SUPFAM" id="SSF55608">
    <property type="entry name" value="Homing endonucleases"/>
    <property type="match status" value="1"/>
</dbReference>
<dbReference type="Gene3D" id="3.10.28.10">
    <property type="entry name" value="Homing endonucleases"/>
    <property type="match status" value="2"/>
</dbReference>
<gene>
    <name evidence="2" type="ORF">A2175_02350</name>
</gene>
<reference evidence="2 3" key="1">
    <citation type="journal article" date="2016" name="Nat. Commun.">
        <title>Thousands of microbial genomes shed light on interconnected biogeochemical processes in an aquifer system.</title>
        <authorList>
            <person name="Anantharaman K."/>
            <person name="Brown C.T."/>
            <person name="Hug L.A."/>
            <person name="Sharon I."/>
            <person name="Castelle C.J."/>
            <person name="Probst A.J."/>
            <person name="Thomas B.C."/>
            <person name="Singh A."/>
            <person name="Wilkins M.J."/>
            <person name="Karaoz U."/>
            <person name="Brodie E.L."/>
            <person name="Williams K.H."/>
            <person name="Hubbard S.S."/>
            <person name="Banfield J.F."/>
        </authorList>
    </citation>
    <scope>NUCLEOTIDE SEQUENCE [LARGE SCALE GENOMIC DNA]</scope>
</reference>
<feature type="domain" description="Homing endonuclease LAGLIDADG" evidence="1">
    <location>
        <begin position="18"/>
        <end position="191"/>
    </location>
</feature>
<evidence type="ECO:0000313" key="3">
    <source>
        <dbReference type="Proteomes" id="UP000176755"/>
    </source>
</evidence>
<proteinExistence type="predicted"/>
<dbReference type="Proteomes" id="UP000176755">
    <property type="component" value="Unassembled WGS sequence"/>
</dbReference>
<sequence>MGNTVGRLQSLFPPHQFDVIIGSLLGDGRLECRSIGKRHPISARLRIHHSEKQKEYVFWKYNQLNNLVSKGPRKTKVWYDPKRDKTRYSWYFHTKTTEGFGKLHRWFYKNGQKILPENIFNFLKPKVLAVWFMDDGSNTKKSYTLSTHCFSFSEQGRIKNFLKDKYSITATIVKDRTKYKIAVGRKEYPKLNNVIEPFIIPSMNYKICNPRNDFSAQNTER</sequence>
<dbReference type="GO" id="GO:0004519">
    <property type="term" value="F:endonuclease activity"/>
    <property type="evidence" value="ECO:0007669"/>
    <property type="project" value="InterPro"/>
</dbReference>
<dbReference type="AlphaFoldDB" id="A0A1G2DZA4"/>
<name>A0A1G2DZA4_9BACT</name>
<dbReference type="STRING" id="1801663.A2175_02350"/>
<dbReference type="InterPro" id="IPR004860">
    <property type="entry name" value="LAGLIDADG_dom"/>
</dbReference>
<evidence type="ECO:0000259" key="1">
    <source>
        <dbReference type="Pfam" id="PF03161"/>
    </source>
</evidence>
<protein>
    <recommendedName>
        <fullName evidence="1">Homing endonuclease LAGLIDADG domain-containing protein</fullName>
    </recommendedName>
</protein>
<accession>A0A1G2DZA4</accession>